<accession>A0A4V2FQ65</accession>
<reference evidence="4 5" key="1">
    <citation type="submission" date="2019-02" db="EMBL/GenBank/DDBJ databases">
        <title>Sequencing the genomes of 1000 actinobacteria strains.</title>
        <authorList>
            <person name="Klenk H.-P."/>
        </authorList>
    </citation>
    <scope>NUCLEOTIDE SEQUENCE [LARGE SCALE GENOMIC DNA]</scope>
    <source>
        <strain evidence="4 5">DSM 45779</strain>
    </source>
</reference>
<comment type="similarity">
    <text evidence="1">Belongs to the intimin/invasin family.</text>
</comment>
<evidence type="ECO:0000256" key="1">
    <source>
        <dbReference type="ARBA" id="ARBA00010116"/>
    </source>
</evidence>
<dbReference type="Proteomes" id="UP000291591">
    <property type="component" value="Unassembled WGS sequence"/>
</dbReference>
<organism evidence="4 5">
    <name type="scientific">Pseudonocardia sediminis</name>
    <dbReference type="NCBI Taxonomy" id="1397368"/>
    <lineage>
        <taxon>Bacteria</taxon>
        <taxon>Bacillati</taxon>
        <taxon>Actinomycetota</taxon>
        <taxon>Actinomycetes</taxon>
        <taxon>Pseudonocardiales</taxon>
        <taxon>Pseudonocardiaceae</taxon>
        <taxon>Pseudonocardia</taxon>
    </lineage>
</organism>
<evidence type="ECO:0000313" key="5">
    <source>
        <dbReference type="Proteomes" id="UP000291591"/>
    </source>
</evidence>
<dbReference type="InterPro" id="IPR013783">
    <property type="entry name" value="Ig-like_fold"/>
</dbReference>
<dbReference type="SUPFAM" id="SSF49373">
    <property type="entry name" value="Invasin/intimin cell-adhesion fragments"/>
    <property type="match status" value="1"/>
</dbReference>
<comment type="caution">
    <text evidence="4">The sequence shown here is derived from an EMBL/GenBank/DDBJ whole genome shotgun (WGS) entry which is preliminary data.</text>
</comment>
<dbReference type="Gene3D" id="2.60.40.10">
    <property type="entry name" value="Immunoglobulins"/>
    <property type="match status" value="2"/>
</dbReference>
<dbReference type="AlphaFoldDB" id="A0A4V2FQ65"/>
<dbReference type="InterPro" id="IPR003344">
    <property type="entry name" value="Big_1_dom"/>
</dbReference>
<dbReference type="RefSeq" id="WP_130288307.1">
    <property type="nucleotide sequence ID" value="NZ_SHKL01000001.1"/>
</dbReference>
<dbReference type="GO" id="GO:0005975">
    <property type="term" value="P:carbohydrate metabolic process"/>
    <property type="evidence" value="ECO:0007669"/>
    <property type="project" value="UniProtKB-ARBA"/>
</dbReference>
<evidence type="ECO:0000259" key="3">
    <source>
        <dbReference type="PROSITE" id="PS51127"/>
    </source>
</evidence>
<proteinExistence type="inferred from homology"/>
<name>A0A4V2FQ65_PSEST</name>
<evidence type="ECO:0000256" key="2">
    <source>
        <dbReference type="SAM" id="MobiDB-lite"/>
    </source>
</evidence>
<dbReference type="Pfam" id="PF01345">
    <property type="entry name" value="DUF11"/>
    <property type="match status" value="1"/>
</dbReference>
<feature type="region of interest" description="Disordered" evidence="2">
    <location>
        <begin position="456"/>
        <end position="478"/>
    </location>
</feature>
<sequence>MRTSVPAGPPAAPFRRIARTGVAAALGVVMAAGLTIGAGTASAASTTVVADADITRDCTATTPVCEFQRDGGTATVVDDAKAQSGTGFLRLNTPAGNDKATVNTTAFAGRKLSEISDLEYRTYIEKVAATSFQAPALNIGVTTSLGFVTLVWEPVYTNAAVTPETWQNWSPSTSNGGWWASNSVTAPGTVNKYGFTTYSASFADVKAAQPDATVGLVGVNQGGGNPGLTAGVDLFRVNDTTYDFDNPVVPTTIAATSGGGQSAEVGTTFAQPLTATVSGTGGRPVPGAPVSFAVTSGSAAFGSSTTATATTGANGAAVSPALTAGSTAGPVTVTATSGTLTTSYALTVTPAPAPVPARADLSAALTAPPTATPGKTFTATLTVRNAGPSAAASVASGITVPKGLRITGAAGGVVTNDGRNAGFLTPSIASGRSVTFTVTVSVDRSVRGAQDLGAVSTSLRTPDPAPRNNIATARTTVR</sequence>
<dbReference type="InterPro" id="IPR008964">
    <property type="entry name" value="Invasin/intimin_cell_adhesion"/>
</dbReference>
<dbReference type="OrthoDB" id="3575799at2"/>
<protein>
    <recommendedName>
        <fullName evidence="3">Big-1 domain-containing protein</fullName>
    </recommendedName>
</protein>
<gene>
    <name evidence="4" type="ORF">EV383_0379</name>
</gene>
<feature type="compositionally biased region" description="Polar residues" evidence="2">
    <location>
        <begin position="469"/>
        <end position="478"/>
    </location>
</feature>
<evidence type="ECO:0000313" key="4">
    <source>
        <dbReference type="EMBL" id="RZT83570.1"/>
    </source>
</evidence>
<dbReference type="InterPro" id="IPR001434">
    <property type="entry name" value="OmcB-like_DUF11"/>
</dbReference>
<dbReference type="EMBL" id="SHKL01000001">
    <property type="protein sequence ID" value="RZT83570.1"/>
    <property type="molecule type" value="Genomic_DNA"/>
</dbReference>
<feature type="domain" description="Big-1" evidence="3">
    <location>
        <begin position="250"/>
        <end position="351"/>
    </location>
</feature>
<dbReference type="PROSITE" id="PS51127">
    <property type="entry name" value="BIG1"/>
    <property type="match status" value="1"/>
</dbReference>
<keyword evidence="5" id="KW-1185">Reference proteome</keyword>